<keyword evidence="6 7" id="KW-0472">Membrane</keyword>
<evidence type="ECO:0000256" key="7">
    <source>
        <dbReference type="RuleBase" id="RU363032"/>
    </source>
</evidence>
<comment type="caution">
    <text evidence="9">The sequence shown here is derived from an EMBL/GenBank/DDBJ whole genome shotgun (WGS) entry which is preliminary data.</text>
</comment>
<comment type="similarity">
    <text evidence="7">Belongs to the binding-protein-dependent transport system permease family.</text>
</comment>
<feature type="transmembrane region" description="Helical" evidence="7">
    <location>
        <begin position="286"/>
        <end position="312"/>
    </location>
</feature>
<evidence type="ECO:0000256" key="2">
    <source>
        <dbReference type="ARBA" id="ARBA00022448"/>
    </source>
</evidence>
<dbReference type="InterPro" id="IPR000515">
    <property type="entry name" value="MetI-like"/>
</dbReference>
<feature type="domain" description="ABC transmembrane type-1" evidence="8">
    <location>
        <begin position="95"/>
        <end position="309"/>
    </location>
</feature>
<evidence type="ECO:0000256" key="3">
    <source>
        <dbReference type="ARBA" id="ARBA00022475"/>
    </source>
</evidence>
<dbReference type="GO" id="GO:0005886">
    <property type="term" value="C:plasma membrane"/>
    <property type="evidence" value="ECO:0007669"/>
    <property type="project" value="UniProtKB-SubCell"/>
</dbReference>
<sequence length="319" mass="34173">MIRLVVTRLVFGAVVLIALSIFVFGLFFIAPGDPARALGGDEASAQLLAQIRHSLGLDDPIYVQYLRFIDNALHGNLGFSYHSQESVLTLIGERIPATASLVLGGVVVWLLIGIPVGVASARSPGSARDRLGQGFTLVGLSFPSFVLGMLMLFVLYFLPRQANFTLFPAGGYAPLSEGIGQWARHLVLPWFTLALVNAAIYARLTRGQLLDVLGEDYIRTARAKGISERRVVYKHGLRSTLTAIITQLGSDVAMLLGGAIITEQVFNLQGVGALAITAVTAQDRPVIIGVVLLGGTFVVVANVIVDILYGLLDPRIRLA</sequence>
<evidence type="ECO:0000313" key="9">
    <source>
        <dbReference type="EMBL" id="GGL47585.1"/>
    </source>
</evidence>
<feature type="transmembrane region" description="Helical" evidence="7">
    <location>
        <begin position="135"/>
        <end position="158"/>
    </location>
</feature>
<feature type="transmembrane region" description="Helical" evidence="7">
    <location>
        <begin position="9"/>
        <end position="30"/>
    </location>
</feature>
<evidence type="ECO:0000256" key="5">
    <source>
        <dbReference type="ARBA" id="ARBA00022989"/>
    </source>
</evidence>
<dbReference type="InterPro" id="IPR045621">
    <property type="entry name" value="BPD_transp_1_N"/>
</dbReference>
<dbReference type="Proteomes" id="UP000613840">
    <property type="component" value="Unassembled WGS sequence"/>
</dbReference>
<gene>
    <name evidence="9" type="ORF">GCM10011575_01840</name>
</gene>
<evidence type="ECO:0000313" key="10">
    <source>
        <dbReference type="Proteomes" id="UP000613840"/>
    </source>
</evidence>
<keyword evidence="10" id="KW-1185">Reference proteome</keyword>
<evidence type="ECO:0000259" key="8">
    <source>
        <dbReference type="PROSITE" id="PS50928"/>
    </source>
</evidence>
<keyword evidence="4 7" id="KW-0812">Transmembrane</keyword>
<feature type="transmembrane region" description="Helical" evidence="7">
    <location>
        <begin position="95"/>
        <end position="114"/>
    </location>
</feature>
<keyword evidence="2 7" id="KW-0813">Transport</keyword>
<dbReference type="PANTHER" id="PTHR43163:SF6">
    <property type="entry name" value="DIPEPTIDE TRANSPORT SYSTEM PERMEASE PROTEIN DPPB-RELATED"/>
    <property type="match status" value="1"/>
</dbReference>
<dbReference type="InterPro" id="IPR035906">
    <property type="entry name" value="MetI-like_sf"/>
</dbReference>
<dbReference type="Pfam" id="PF19300">
    <property type="entry name" value="BPD_transp_1_N"/>
    <property type="match status" value="1"/>
</dbReference>
<comment type="subcellular location">
    <subcellularLocation>
        <location evidence="1 7">Cell membrane</location>
        <topology evidence="1 7">Multi-pass membrane protein</topology>
    </subcellularLocation>
</comment>
<dbReference type="PROSITE" id="PS50928">
    <property type="entry name" value="ABC_TM1"/>
    <property type="match status" value="1"/>
</dbReference>
<dbReference type="AlphaFoldDB" id="A0A917S050"/>
<name>A0A917S050_9ACTN</name>
<reference evidence="9" key="1">
    <citation type="journal article" date="2014" name="Int. J. Syst. Evol. Microbiol.">
        <title>Complete genome sequence of Corynebacterium casei LMG S-19264T (=DSM 44701T), isolated from a smear-ripened cheese.</title>
        <authorList>
            <consortium name="US DOE Joint Genome Institute (JGI-PGF)"/>
            <person name="Walter F."/>
            <person name="Albersmeier A."/>
            <person name="Kalinowski J."/>
            <person name="Ruckert C."/>
        </authorList>
    </citation>
    <scope>NUCLEOTIDE SEQUENCE</scope>
    <source>
        <strain evidence="9">CGMCC 4.7306</strain>
    </source>
</reference>
<evidence type="ECO:0000256" key="1">
    <source>
        <dbReference type="ARBA" id="ARBA00004651"/>
    </source>
</evidence>
<dbReference type="RefSeq" id="WP_188893297.1">
    <property type="nucleotide sequence ID" value="NZ_BMMZ01000001.1"/>
</dbReference>
<evidence type="ECO:0000256" key="4">
    <source>
        <dbReference type="ARBA" id="ARBA00022692"/>
    </source>
</evidence>
<keyword evidence="5 7" id="KW-1133">Transmembrane helix</keyword>
<evidence type="ECO:0000256" key="6">
    <source>
        <dbReference type="ARBA" id="ARBA00023136"/>
    </source>
</evidence>
<dbReference type="Pfam" id="PF00528">
    <property type="entry name" value="BPD_transp_1"/>
    <property type="match status" value="1"/>
</dbReference>
<keyword evidence="3" id="KW-1003">Cell membrane</keyword>
<dbReference type="CDD" id="cd06261">
    <property type="entry name" value="TM_PBP2"/>
    <property type="match status" value="1"/>
</dbReference>
<dbReference type="PANTHER" id="PTHR43163">
    <property type="entry name" value="DIPEPTIDE TRANSPORT SYSTEM PERMEASE PROTEIN DPPB-RELATED"/>
    <property type="match status" value="1"/>
</dbReference>
<dbReference type="SUPFAM" id="SSF161098">
    <property type="entry name" value="MetI-like"/>
    <property type="match status" value="1"/>
</dbReference>
<accession>A0A917S050</accession>
<reference evidence="9" key="2">
    <citation type="submission" date="2020-09" db="EMBL/GenBank/DDBJ databases">
        <authorList>
            <person name="Sun Q."/>
            <person name="Zhou Y."/>
        </authorList>
    </citation>
    <scope>NUCLEOTIDE SEQUENCE</scope>
    <source>
        <strain evidence="9">CGMCC 4.7306</strain>
    </source>
</reference>
<protein>
    <submittedName>
        <fullName evidence="9">ABC transporter permease</fullName>
    </submittedName>
</protein>
<proteinExistence type="inferred from homology"/>
<dbReference type="GO" id="GO:0071916">
    <property type="term" value="F:dipeptide transmembrane transporter activity"/>
    <property type="evidence" value="ECO:0007669"/>
    <property type="project" value="TreeGrafter"/>
</dbReference>
<dbReference type="EMBL" id="BMMZ01000001">
    <property type="protein sequence ID" value="GGL47585.1"/>
    <property type="molecule type" value="Genomic_DNA"/>
</dbReference>
<organism evidence="9 10">
    <name type="scientific">Microlunatus endophyticus</name>
    <dbReference type="NCBI Taxonomy" id="1716077"/>
    <lineage>
        <taxon>Bacteria</taxon>
        <taxon>Bacillati</taxon>
        <taxon>Actinomycetota</taxon>
        <taxon>Actinomycetes</taxon>
        <taxon>Propionibacteriales</taxon>
        <taxon>Propionibacteriaceae</taxon>
        <taxon>Microlunatus</taxon>
    </lineage>
</organism>
<feature type="transmembrane region" description="Helical" evidence="7">
    <location>
        <begin position="182"/>
        <end position="202"/>
    </location>
</feature>
<dbReference type="Gene3D" id="1.10.3720.10">
    <property type="entry name" value="MetI-like"/>
    <property type="match status" value="1"/>
</dbReference>